<accession>A0A655A0K0</accession>
<reference evidence="4 5" key="2">
    <citation type="submission" date="2015-03" db="EMBL/GenBank/DDBJ databases">
        <authorList>
            <consortium name="Pathogen Informatics"/>
        </authorList>
    </citation>
    <scope>NUCLEOTIDE SEQUENCE [LARGE SCALE GENOMIC DNA]</scope>
    <source>
        <strain evidence="2 5">Bir 187</strain>
        <strain evidence="4">N09902308</strain>
    </source>
</reference>
<feature type="region of interest" description="Disordered" evidence="1">
    <location>
        <begin position="22"/>
        <end position="47"/>
    </location>
</feature>
<proteinExistence type="predicted"/>
<reference evidence="3" key="1">
    <citation type="submission" date="2015-03" db="EMBL/GenBank/DDBJ databases">
        <authorList>
            <consortium name="Pathogen Informatics"/>
            <person name="Murphy D."/>
        </authorList>
    </citation>
    <scope>NUCLEOTIDE SEQUENCE</scope>
    <source>
        <strain evidence="3">N09902308</strain>
    </source>
</reference>
<sequence length="72" mass="7379">MSLACTADADAGLVAGAVVANRSTSSTVSTSPATRPREAPHSATALTKSDSAISTFASSRPRLCANTSPRWW</sequence>
<name>A0A655A0K0_MYCTX</name>
<evidence type="ECO:0000313" key="2">
    <source>
        <dbReference type="EMBL" id="CKR89191.1"/>
    </source>
</evidence>
<evidence type="ECO:0000256" key="1">
    <source>
        <dbReference type="SAM" id="MobiDB-lite"/>
    </source>
</evidence>
<protein>
    <submittedName>
        <fullName evidence="2">Uncharacterized protein</fullName>
    </submittedName>
</protein>
<dbReference type="Proteomes" id="UP000039021">
    <property type="component" value="Unassembled WGS sequence"/>
</dbReference>
<evidence type="ECO:0000313" key="4">
    <source>
        <dbReference type="Proteomes" id="UP000039021"/>
    </source>
</evidence>
<dbReference type="EMBL" id="CNFU01000466">
    <property type="protein sequence ID" value="CKR89191.1"/>
    <property type="molecule type" value="Genomic_DNA"/>
</dbReference>
<gene>
    <name evidence="3" type="ORF">ERS007739_01157</name>
    <name evidence="2" type="ORF">ERS027661_02282</name>
</gene>
<evidence type="ECO:0000313" key="3">
    <source>
        <dbReference type="EMBL" id="COX36137.1"/>
    </source>
</evidence>
<evidence type="ECO:0000313" key="5">
    <source>
        <dbReference type="Proteomes" id="UP000049023"/>
    </source>
</evidence>
<dbReference type="EMBL" id="CSBK01000406">
    <property type="protein sequence ID" value="COX36137.1"/>
    <property type="molecule type" value="Genomic_DNA"/>
</dbReference>
<dbReference type="Proteomes" id="UP000049023">
    <property type="component" value="Unassembled WGS sequence"/>
</dbReference>
<feature type="compositionally biased region" description="Low complexity" evidence="1">
    <location>
        <begin position="22"/>
        <end position="34"/>
    </location>
</feature>
<organism evidence="2 5">
    <name type="scientific">Mycobacterium tuberculosis</name>
    <dbReference type="NCBI Taxonomy" id="1773"/>
    <lineage>
        <taxon>Bacteria</taxon>
        <taxon>Bacillati</taxon>
        <taxon>Actinomycetota</taxon>
        <taxon>Actinomycetes</taxon>
        <taxon>Mycobacteriales</taxon>
        <taxon>Mycobacteriaceae</taxon>
        <taxon>Mycobacterium</taxon>
        <taxon>Mycobacterium tuberculosis complex</taxon>
    </lineage>
</organism>
<dbReference type="AlphaFoldDB" id="A0A655A0K0"/>